<comment type="caution">
    <text evidence="1">The sequence shown here is derived from an EMBL/GenBank/DDBJ whole genome shotgun (WGS) entry which is preliminary data.</text>
</comment>
<gene>
    <name evidence="1" type="ORF">LCGC14_2942960</name>
</gene>
<protein>
    <submittedName>
        <fullName evidence="1">Uncharacterized protein</fullName>
    </submittedName>
</protein>
<dbReference type="EMBL" id="LAZR01059083">
    <property type="protein sequence ID" value="KKK68543.1"/>
    <property type="molecule type" value="Genomic_DNA"/>
</dbReference>
<evidence type="ECO:0000313" key="1">
    <source>
        <dbReference type="EMBL" id="KKK68543.1"/>
    </source>
</evidence>
<dbReference type="AlphaFoldDB" id="A0A0F8XI04"/>
<name>A0A0F8XI04_9ZZZZ</name>
<accession>A0A0F8XI04</accession>
<organism evidence="1">
    <name type="scientific">marine sediment metagenome</name>
    <dbReference type="NCBI Taxonomy" id="412755"/>
    <lineage>
        <taxon>unclassified sequences</taxon>
        <taxon>metagenomes</taxon>
        <taxon>ecological metagenomes</taxon>
    </lineage>
</organism>
<sequence length="110" mass="12430">MSEQTLHVFHFDHTDWYVARDFEHLEQLHMGDMGGSVFDTYGLPVDEAAEQLDDDSELTLWWSEALPEVPGSIVVEEAHGHNLDWTHKIRATCAAWAASQGSGFLATTEW</sequence>
<reference evidence="1" key="1">
    <citation type="journal article" date="2015" name="Nature">
        <title>Complex archaea that bridge the gap between prokaryotes and eukaryotes.</title>
        <authorList>
            <person name="Spang A."/>
            <person name="Saw J.H."/>
            <person name="Jorgensen S.L."/>
            <person name="Zaremba-Niedzwiedzka K."/>
            <person name="Martijn J."/>
            <person name="Lind A.E."/>
            <person name="van Eijk R."/>
            <person name="Schleper C."/>
            <person name="Guy L."/>
            <person name="Ettema T.J."/>
        </authorList>
    </citation>
    <scope>NUCLEOTIDE SEQUENCE</scope>
</reference>
<proteinExistence type="predicted"/>